<protein>
    <submittedName>
        <fullName evidence="1">26221_t:CDS:1</fullName>
    </submittedName>
</protein>
<organism evidence="1 2">
    <name type="scientific">Gigaspora margarita</name>
    <dbReference type="NCBI Taxonomy" id="4874"/>
    <lineage>
        <taxon>Eukaryota</taxon>
        <taxon>Fungi</taxon>
        <taxon>Fungi incertae sedis</taxon>
        <taxon>Mucoromycota</taxon>
        <taxon>Glomeromycotina</taxon>
        <taxon>Glomeromycetes</taxon>
        <taxon>Diversisporales</taxon>
        <taxon>Gigasporaceae</taxon>
        <taxon>Gigaspora</taxon>
    </lineage>
</organism>
<evidence type="ECO:0000313" key="2">
    <source>
        <dbReference type="Proteomes" id="UP000789901"/>
    </source>
</evidence>
<gene>
    <name evidence="1" type="ORF">GMARGA_LOCUS9793</name>
</gene>
<proteinExistence type="predicted"/>
<evidence type="ECO:0000313" key="1">
    <source>
        <dbReference type="EMBL" id="CAG8659285.1"/>
    </source>
</evidence>
<accession>A0ABN7UTE8</accession>
<keyword evidence="2" id="KW-1185">Reference proteome</keyword>
<dbReference type="EMBL" id="CAJVQB010005343">
    <property type="protein sequence ID" value="CAG8659285.1"/>
    <property type="molecule type" value="Genomic_DNA"/>
</dbReference>
<reference evidence="1 2" key="1">
    <citation type="submission" date="2021-06" db="EMBL/GenBank/DDBJ databases">
        <authorList>
            <person name="Kallberg Y."/>
            <person name="Tangrot J."/>
            <person name="Rosling A."/>
        </authorList>
    </citation>
    <scope>NUCLEOTIDE SEQUENCE [LARGE SCALE GENOMIC DNA]</scope>
    <source>
        <strain evidence="1 2">120-4 pot B 10/14</strain>
    </source>
</reference>
<dbReference type="Proteomes" id="UP000789901">
    <property type="component" value="Unassembled WGS sequence"/>
</dbReference>
<name>A0ABN7UTE8_GIGMA</name>
<comment type="caution">
    <text evidence="1">The sequence shown here is derived from an EMBL/GenBank/DDBJ whole genome shotgun (WGS) entry which is preliminary data.</text>
</comment>
<sequence>MTLWIDEISEASEMWRTGEPCILDETGKISELGEINEMMNWKKAAEYRTSGKITRSVKLEKRDEL</sequence>
<feature type="non-terminal residue" evidence="1">
    <location>
        <position position="65"/>
    </location>
</feature>